<dbReference type="InterPro" id="IPR000866">
    <property type="entry name" value="AhpC/TSA"/>
</dbReference>
<dbReference type="AlphaFoldDB" id="A0A222MXL9"/>
<evidence type="ECO:0000256" key="1">
    <source>
        <dbReference type="SAM" id="SignalP"/>
    </source>
</evidence>
<dbReference type="KEGG" id="cavi:CAV_0665"/>
<dbReference type="PROSITE" id="PS51257">
    <property type="entry name" value="PROKAR_LIPOPROTEIN"/>
    <property type="match status" value="1"/>
</dbReference>
<dbReference type="PANTHER" id="PTHR42852">
    <property type="entry name" value="THIOL:DISULFIDE INTERCHANGE PROTEIN DSBE"/>
    <property type="match status" value="1"/>
</dbReference>
<feature type="signal peptide" evidence="1">
    <location>
        <begin position="1"/>
        <end position="21"/>
    </location>
</feature>
<dbReference type="InterPro" id="IPR013766">
    <property type="entry name" value="Thioredoxin_domain"/>
</dbReference>
<dbReference type="PANTHER" id="PTHR42852:SF17">
    <property type="entry name" value="THIOREDOXIN-LIKE PROTEIN HI_1115"/>
    <property type="match status" value="1"/>
</dbReference>
<accession>A0A222MXL9</accession>
<dbReference type="RefSeq" id="WP_157676311.1">
    <property type="nucleotide sequence ID" value="NZ_CP022347.1"/>
</dbReference>
<dbReference type="CDD" id="cd02966">
    <property type="entry name" value="TlpA_like_family"/>
    <property type="match status" value="1"/>
</dbReference>
<dbReference type="OrthoDB" id="9813820at2"/>
<dbReference type="GO" id="GO:0016491">
    <property type="term" value="F:oxidoreductase activity"/>
    <property type="evidence" value="ECO:0007669"/>
    <property type="project" value="InterPro"/>
</dbReference>
<feature type="domain" description="Thioredoxin" evidence="2">
    <location>
        <begin position="35"/>
        <end position="183"/>
    </location>
</feature>
<dbReference type="EMBL" id="CP022347">
    <property type="protein sequence ID" value="ASQ30332.1"/>
    <property type="molecule type" value="Genomic_DNA"/>
</dbReference>
<keyword evidence="1" id="KW-0732">Signal</keyword>
<organism evidence="3 4">
    <name type="scientific">Campylobacter avium LMG 24591</name>
    <dbReference type="NCBI Taxonomy" id="522484"/>
    <lineage>
        <taxon>Bacteria</taxon>
        <taxon>Pseudomonadati</taxon>
        <taxon>Campylobacterota</taxon>
        <taxon>Epsilonproteobacteria</taxon>
        <taxon>Campylobacterales</taxon>
        <taxon>Campylobacteraceae</taxon>
        <taxon>Campylobacter</taxon>
    </lineage>
</organism>
<evidence type="ECO:0000259" key="2">
    <source>
        <dbReference type="PROSITE" id="PS51352"/>
    </source>
</evidence>
<dbReference type="Pfam" id="PF00578">
    <property type="entry name" value="AhpC-TSA"/>
    <property type="match status" value="1"/>
</dbReference>
<evidence type="ECO:0000313" key="3">
    <source>
        <dbReference type="EMBL" id="ASQ30332.1"/>
    </source>
</evidence>
<dbReference type="Gene3D" id="3.40.30.10">
    <property type="entry name" value="Glutaredoxin"/>
    <property type="match status" value="1"/>
</dbReference>
<dbReference type="Proteomes" id="UP000201169">
    <property type="component" value="Chromosome"/>
</dbReference>
<dbReference type="GO" id="GO:0016209">
    <property type="term" value="F:antioxidant activity"/>
    <property type="evidence" value="ECO:0007669"/>
    <property type="project" value="InterPro"/>
</dbReference>
<dbReference type="InterPro" id="IPR036249">
    <property type="entry name" value="Thioredoxin-like_sf"/>
</dbReference>
<protein>
    <submittedName>
        <fullName evidence="3">Protein disulfide reductase, TlpA family</fullName>
    </submittedName>
</protein>
<proteinExistence type="predicted"/>
<dbReference type="SUPFAM" id="SSF52833">
    <property type="entry name" value="Thioredoxin-like"/>
    <property type="match status" value="1"/>
</dbReference>
<keyword evidence="4" id="KW-1185">Reference proteome</keyword>
<name>A0A222MXL9_9BACT</name>
<reference evidence="3 4" key="1">
    <citation type="submission" date="2017-07" db="EMBL/GenBank/DDBJ databases">
        <title>Analysis of two Campylobacter avium genomes and identification of a novel hippuricase gene.</title>
        <authorList>
            <person name="Miller W.G."/>
            <person name="Chapman M.H."/>
            <person name="Yee E."/>
            <person name="Revez J."/>
            <person name="Bono J.L."/>
            <person name="Rossi M."/>
        </authorList>
    </citation>
    <scope>NUCLEOTIDE SEQUENCE [LARGE SCALE GENOMIC DNA]</scope>
    <source>
        <strain evidence="3 4">LMG 24591</strain>
    </source>
</reference>
<evidence type="ECO:0000313" key="4">
    <source>
        <dbReference type="Proteomes" id="UP000201169"/>
    </source>
</evidence>
<gene>
    <name evidence="3" type="primary">ccsX</name>
    <name evidence="3" type="ORF">CAV_0665</name>
</gene>
<dbReference type="InterPro" id="IPR050553">
    <property type="entry name" value="Thioredoxin_ResA/DsbE_sf"/>
</dbReference>
<dbReference type="PROSITE" id="PS51352">
    <property type="entry name" value="THIOREDOXIN_2"/>
    <property type="match status" value="1"/>
</dbReference>
<sequence length="183" mass="20576">MTLLKFSSYFILFFAVFFISACDKTQDEDKNASASLRSNESIKFDLKLDNNKSIAIKASNNLLEFDSEQKATMFFFMSTWCTPCLVQLPHLNALQEKYRDGFNVIGVIIDDSANLDIGDFRLANKLNFPLAFGDNNFLLTKGVGGINAIPTIILYKSDGIFAKKYIGIIPQEMLDIDIQKAIM</sequence>
<feature type="chain" id="PRO_5013121300" evidence="1">
    <location>
        <begin position="22"/>
        <end position="183"/>
    </location>
</feature>